<dbReference type="EMBL" id="QPKB01000011">
    <property type="protein sequence ID" value="RWR95964.1"/>
    <property type="molecule type" value="Genomic_DNA"/>
</dbReference>
<evidence type="ECO:0000259" key="6">
    <source>
        <dbReference type="PROSITE" id="PS51698"/>
    </source>
</evidence>
<dbReference type="InterPro" id="IPR013083">
    <property type="entry name" value="Znf_RING/FYVE/PHD"/>
</dbReference>
<dbReference type="FunFam" id="3.30.40.10:FF:000442">
    <property type="entry name" value="RING-type E3 ubiquitin transferase"/>
    <property type="match status" value="1"/>
</dbReference>
<sequence length="432" mass="48379">MLRIRKVRNPFGGKKTLELTIPPSFRCPISLDLMKDPVTLCTGITYDRQSIDTWLDAGNRTCPATKQVLHSLEQIPNHTLRRMIQDWCVVNRSYGIERIPTPRIPVTRMDVSKILEEITIKSRRGDRSGCLELVKKVEMLGRETERNRRLIVSNETARALSEAFNTFAAASADVDASVLESVLSLITWMFPLDDEETRCNLGSPSSLNCLAWFLKCGSLAGRRNAVLVMRELASSHQSYVDALSETDGLVDALVKVIREPICLMTTKASLIVIYHMVSSSASKEKTVMKLVEMGVVSLLLEMLVDSDKSVCEKALGALDGIFSYEKGREEAYSHALTTPVLVKKMFRVTDLATEFAVSGLWKLCKNYKGDDGRFMVEALMVGVFQKVLLLLQVGCGERTKEKATDLLKMLNVHRGNGECIDSMDFKQLKRPF</sequence>
<keyword evidence="8" id="KW-1185">Reference proteome</keyword>
<organism evidence="7 8">
    <name type="scientific">Cinnamomum micranthum f. kanehirae</name>
    <dbReference type="NCBI Taxonomy" id="337451"/>
    <lineage>
        <taxon>Eukaryota</taxon>
        <taxon>Viridiplantae</taxon>
        <taxon>Streptophyta</taxon>
        <taxon>Embryophyta</taxon>
        <taxon>Tracheophyta</taxon>
        <taxon>Spermatophyta</taxon>
        <taxon>Magnoliopsida</taxon>
        <taxon>Magnoliidae</taxon>
        <taxon>Laurales</taxon>
        <taxon>Lauraceae</taxon>
        <taxon>Cinnamomum</taxon>
    </lineage>
</organism>
<dbReference type="UniPathway" id="UPA00143"/>
<evidence type="ECO:0000313" key="7">
    <source>
        <dbReference type="EMBL" id="RWR95964.1"/>
    </source>
</evidence>
<dbReference type="PANTHER" id="PTHR22849:SF161">
    <property type="entry name" value="U-BOX DOMAIN-CONTAINING PROTEIN"/>
    <property type="match status" value="1"/>
</dbReference>
<dbReference type="InterPro" id="IPR011989">
    <property type="entry name" value="ARM-like"/>
</dbReference>
<gene>
    <name evidence="7" type="ORF">CKAN_02532800</name>
</gene>
<dbReference type="GO" id="GO:0016567">
    <property type="term" value="P:protein ubiquitination"/>
    <property type="evidence" value="ECO:0007669"/>
    <property type="project" value="UniProtKB-UniRule"/>
</dbReference>
<name>A0A443PYY7_9MAGN</name>
<evidence type="ECO:0000313" key="8">
    <source>
        <dbReference type="Proteomes" id="UP000283530"/>
    </source>
</evidence>
<proteinExistence type="predicted"/>
<comment type="pathway">
    <text evidence="2 5">Protein modification; protein ubiquitination.</text>
</comment>
<dbReference type="PANTHER" id="PTHR22849">
    <property type="entry name" value="WDSAM1 PROTEIN"/>
    <property type="match status" value="1"/>
</dbReference>
<dbReference type="OrthoDB" id="10064100at2759"/>
<dbReference type="Pfam" id="PF04564">
    <property type="entry name" value="U-box"/>
    <property type="match status" value="1"/>
</dbReference>
<dbReference type="InterPro" id="IPR045185">
    <property type="entry name" value="PUB22/23/24-like"/>
</dbReference>
<dbReference type="CDD" id="cd16664">
    <property type="entry name" value="RING-Ubox_PUB"/>
    <property type="match status" value="1"/>
</dbReference>
<keyword evidence="3 5" id="KW-0808">Transferase</keyword>
<evidence type="ECO:0000256" key="1">
    <source>
        <dbReference type="ARBA" id="ARBA00000900"/>
    </source>
</evidence>
<dbReference type="PROSITE" id="PS51698">
    <property type="entry name" value="U_BOX"/>
    <property type="match status" value="1"/>
</dbReference>
<dbReference type="SMART" id="SM00504">
    <property type="entry name" value="Ubox"/>
    <property type="match status" value="1"/>
</dbReference>
<comment type="caution">
    <text evidence="7">The sequence shown here is derived from an EMBL/GenBank/DDBJ whole genome shotgun (WGS) entry which is preliminary data.</text>
</comment>
<dbReference type="SUPFAM" id="SSF57850">
    <property type="entry name" value="RING/U-box"/>
    <property type="match status" value="1"/>
</dbReference>
<evidence type="ECO:0000256" key="3">
    <source>
        <dbReference type="ARBA" id="ARBA00022679"/>
    </source>
</evidence>
<dbReference type="GO" id="GO:0061630">
    <property type="term" value="F:ubiquitin protein ligase activity"/>
    <property type="evidence" value="ECO:0007669"/>
    <property type="project" value="UniProtKB-UniRule"/>
</dbReference>
<feature type="domain" description="U-box" evidence="6">
    <location>
        <begin position="20"/>
        <end position="94"/>
    </location>
</feature>
<dbReference type="Gene3D" id="3.30.40.10">
    <property type="entry name" value="Zinc/RING finger domain, C3HC4 (zinc finger)"/>
    <property type="match status" value="1"/>
</dbReference>
<dbReference type="InterPro" id="IPR016024">
    <property type="entry name" value="ARM-type_fold"/>
</dbReference>
<reference evidence="7 8" key="1">
    <citation type="journal article" date="2019" name="Nat. Plants">
        <title>Stout camphor tree genome fills gaps in understanding of flowering plant genome evolution.</title>
        <authorList>
            <person name="Chaw S.M."/>
            <person name="Liu Y.C."/>
            <person name="Wu Y.W."/>
            <person name="Wang H.Y."/>
            <person name="Lin C.I."/>
            <person name="Wu C.S."/>
            <person name="Ke H.M."/>
            <person name="Chang L.Y."/>
            <person name="Hsu C.Y."/>
            <person name="Yang H.T."/>
            <person name="Sudianto E."/>
            <person name="Hsu M.H."/>
            <person name="Wu K.P."/>
            <person name="Wang L.N."/>
            <person name="Leebens-Mack J.H."/>
            <person name="Tsai I.J."/>
        </authorList>
    </citation>
    <scope>NUCLEOTIDE SEQUENCE [LARGE SCALE GENOMIC DNA]</scope>
    <source>
        <strain evidence="8">cv. Chaw 1501</strain>
        <tissue evidence="7">Young leaves</tissue>
    </source>
</reference>
<dbReference type="STRING" id="337451.A0A443PYY7"/>
<evidence type="ECO:0000256" key="2">
    <source>
        <dbReference type="ARBA" id="ARBA00004906"/>
    </source>
</evidence>
<dbReference type="InterPro" id="IPR045210">
    <property type="entry name" value="RING-Ubox_PUB"/>
</dbReference>
<dbReference type="InterPro" id="IPR058678">
    <property type="entry name" value="ARM_PUB"/>
</dbReference>
<keyword evidence="4 5" id="KW-0833">Ubl conjugation pathway</keyword>
<dbReference type="SUPFAM" id="SSF48371">
    <property type="entry name" value="ARM repeat"/>
    <property type="match status" value="1"/>
</dbReference>
<dbReference type="EC" id="2.3.2.27" evidence="5"/>
<dbReference type="InterPro" id="IPR003613">
    <property type="entry name" value="Ubox_domain"/>
</dbReference>
<protein>
    <recommendedName>
        <fullName evidence="5 6">U-box domain-containing protein</fullName>
        <ecNumber evidence="5">2.3.2.27</ecNumber>
    </recommendedName>
    <alternativeName>
        <fullName evidence="5">RING-type E3 ubiquitin transferase PUB</fullName>
    </alternativeName>
</protein>
<evidence type="ECO:0000256" key="4">
    <source>
        <dbReference type="ARBA" id="ARBA00022786"/>
    </source>
</evidence>
<dbReference type="Gene3D" id="1.25.10.10">
    <property type="entry name" value="Leucine-rich Repeat Variant"/>
    <property type="match status" value="1"/>
</dbReference>
<comment type="function">
    <text evidence="5">Functions as an E3 ubiquitin ligase.</text>
</comment>
<evidence type="ECO:0000256" key="5">
    <source>
        <dbReference type="RuleBase" id="RU369093"/>
    </source>
</evidence>
<dbReference type="Pfam" id="PF25598">
    <property type="entry name" value="ARM_PUB"/>
    <property type="match status" value="1"/>
</dbReference>
<dbReference type="AlphaFoldDB" id="A0A443PYY7"/>
<accession>A0A443PYY7</accession>
<dbReference type="Proteomes" id="UP000283530">
    <property type="component" value="Unassembled WGS sequence"/>
</dbReference>
<comment type="catalytic activity">
    <reaction evidence="1 5">
        <text>S-ubiquitinyl-[E2 ubiquitin-conjugating enzyme]-L-cysteine + [acceptor protein]-L-lysine = [E2 ubiquitin-conjugating enzyme]-L-cysteine + N(6)-ubiquitinyl-[acceptor protein]-L-lysine.</text>
        <dbReference type="EC" id="2.3.2.27"/>
    </reaction>
</comment>